<proteinExistence type="predicted"/>
<accession>A0A9Q0NHK0</accession>
<dbReference type="AlphaFoldDB" id="A0A9Q0NHK0"/>
<evidence type="ECO:0000313" key="2">
    <source>
        <dbReference type="Proteomes" id="UP001151699"/>
    </source>
</evidence>
<comment type="caution">
    <text evidence="1">The sequence shown here is derived from an EMBL/GenBank/DDBJ whole genome shotgun (WGS) entry which is preliminary data.</text>
</comment>
<protein>
    <submittedName>
        <fullName evidence="1">Uncharacterized protein</fullName>
    </submittedName>
</protein>
<sequence length="120" mass="14370">MTNFNNQYQQLFNEKANNLSTESSNVHLKKQYFEKRLRLQHNHKSEIDITKPNFLTDRATCDAKQIFILPKPQVKKMKNQQREPRRHSSVELYSSDIPVYPVVLHSYRYQFQHNGEETDC</sequence>
<name>A0A9Q0NHK0_9DIPT</name>
<evidence type="ECO:0000313" key="1">
    <source>
        <dbReference type="EMBL" id="KAJ6649836.1"/>
    </source>
</evidence>
<keyword evidence="2" id="KW-1185">Reference proteome</keyword>
<dbReference type="Proteomes" id="UP001151699">
    <property type="component" value="Chromosome A"/>
</dbReference>
<organism evidence="1 2">
    <name type="scientific">Pseudolycoriella hygida</name>
    <dbReference type="NCBI Taxonomy" id="35572"/>
    <lineage>
        <taxon>Eukaryota</taxon>
        <taxon>Metazoa</taxon>
        <taxon>Ecdysozoa</taxon>
        <taxon>Arthropoda</taxon>
        <taxon>Hexapoda</taxon>
        <taxon>Insecta</taxon>
        <taxon>Pterygota</taxon>
        <taxon>Neoptera</taxon>
        <taxon>Endopterygota</taxon>
        <taxon>Diptera</taxon>
        <taxon>Nematocera</taxon>
        <taxon>Sciaroidea</taxon>
        <taxon>Sciaridae</taxon>
        <taxon>Pseudolycoriella</taxon>
    </lineage>
</organism>
<gene>
    <name evidence="1" type="ORF">Bhyg_05077</name>
</gene>
<dbReference type="EMBL" id="WJQU01000001">
    <property type="protein sequence ID" value="KAJ6649836.1"/>
    <property type="molecule type" value="Genomic_DNA"/>
</dbReference>
<reference evidence="1" key="1">
    <citation type="submission" date="2022-07" db="EMBL/GenBank/DDBJ databases">
        <authorList>
            <person name="Trinca V."/>
            <person name="Uliana J.V.C."/>
            <person name="Torres T.T."/>
            <person name="Ward R.J."/>
            <person name="Monesi N."/>
        </authorList>
    </citation>
    <scope>NUCLEOTIDE SEQUENCE</scope>
    <source>
        <strain evidence="1">HSMRA1968</strain>
        <tissue evidence="1">Whole embryos</tissue>
    </source>
</reference>